<protein>
    <submittedName>
        <fullName evidence="2">Uncharacterized protein</fullName>
    </submittedName>
</protein>
<dbReference type="AlphaFoldDB" id="A0A6C0UIR8"/>
<reference evidence="2 3" key="1">
    <citation type="submission" date="2020-02" db="EMBL/GenBank/DDBJ databases">
        <title>Whole genome sequence of Halogeometricum borinquense strain wsp4.</title>
        <authorList>
            <person name="Verma D.K."/>
            <person name="Gopal K."/>
            <person name="Prasad E.S."/>
        </authorList>
    </citation>
    <scope>NUCLEOTIDE SEQUENCE [LARGE SCALE GENOMIC DNA]</scope>
    <source>
        <strain evidence="3">wsp4</strain>
    </source>
</reference>
<sequence length="106" mass="11682">MPAALISGGPELPDQPCVFELNCDECDAVAKGVDFELVEDGWNWATAKTDDGRQLGFCLCPKHSQDKETLDEHVSAYRDRLIDADSEGQEDTSLQDFDRETGDDDG</sequence>
<evidence type="ECO:0000256" key="1">
    <source>
        <dbReference type="SAM" id="MobiDB-lite"/>
    </source>
</evidence>
<dbReference type="GeneID" id="44080573"/>
<name>A0A6C0UIR8_9EURY</name>
<gene>
    <name evidence="2" type="ORF">G3I44_14190</name>
</gene>
<dbReference type="EMBL" id="CP048739">
    <property type="protein sequence ID" value="QIB75335.1"/>
    <property type="molecule type" value="Genomic_DNA"/>
</dbReference>
<dbReference type="Proteomes" id="UP000465846">
    <property type="component" value="Chromosome"/>
</dbReference>
<proteinExistence type="predicted"/>
<accession>A0A6C0UIR8</accession>
<evidence type="ECO:0000313" key="2">
    <source>
        <dbReference type="EMBL" id="QIB75335.1"/>
    </source>
</evidence>
<organism evidence="2 3">
    <name type="scientific">Halogeometricum borinquense</name>
    <dbReference type="NCBI Taxonomy" id="60847"/>
    <lineage>
        <taxon>Archaea</taxon>
        <taxon>Methanobacteriati</taxon>
        <taxon>Methanobacteriota</taxon>
        <taxon>Stenosarchaea group</taxon>
        <taxon>Halobacteria</taxon>
        <taxon>Halobacteriales</taxon>
        <taxon>Haloferacaceae</taxon>
        <taxon>Halogeometricum</taxon>
    </lineage>
</organism>
<evidence type="ECO:0000313" key="3">
    <source>
        <dbReference type="Proteomes" id="UP000465846"/>
    </source>
</evidence>
<dbReference type="RefSeq" id="WP_163487115.1">
    <property type="nucleotide sequence ID" value="NZ_CP048739.1"/>
</dbReference>
<feature type="region of interest" description="Disordered" evidence="1">
    <location>
        <begin position="81"/>
        <end position="106"/>
    </location>
</feature>